<evidence type="ECO:0000256" key="4">
    <source>
        <dbReference type="ARBA" id="ARBA00022603"/>
    </source>
</evidence>
<dbReference type="PANTHER" id="PTHR10815">
    <property type="entry name" value="METHYLATED-DNA--PROTEIN-CYSTEINE METHYLTRANSFERASE"/>
    <property type="match status" value="1"/>
</dbReference>
<dbReference type="RefSeq" id="WP_084135420.1">
    <property type="nucleotide sequence ID" value="NZ_BASE01000034.1"/>
</dbReference>
<dbReference type="InterPro" id="IPR036217">
    <property type="entry name" value="MethylDNA_cys_MeTrfase_DNAb"/>
</dbReference>
<comment type="similarity">
    <text evidence="2">Belongs to the MGMT family.</text>
</comment>
<keyword evidence="6" id="KW-0227">DNA damage</keyword>
<evidence type="ECO:0000256" key="2">
    <source>
        <dbReference type="ARBA" id="ARBA00008711"/>
    </source>
</evidence>
<dbReference type="EC" id="2.1.1.63" evidence="3"/>
<dbReference type="InterPro" id="IPR001497">
    <property type="entry name" value="MethylDNA_cys_MeTrfase_AS"/>
</dbReference>
<protein>
    <recommendedName>
        <fullName evidence="3">methylated-DNA--[protein]-cysteine S-methyltransferase</fullName>
        <ecNumber evidence="3">2.1.1.63</ecNumber>
    </recommendedName>
</protein>
<dbReference type="FunFam" id="1.10.10.10:FF:000214">
    <property type="entry name" value="Methylated-DNA--protein-cysteine methyltransferase"/>
    <property type="match status" value="1"/>
</dbReference>
<dbReference type="GO" id="GO:0032259">
    <property type="term" value="P:methylation"/>
    <property type="evidence" value="ECO:0007669"/>
    <property type="project" value="UniProtKB-KW"/>
</dbReference>
<reference evidence="11 12" key="1">
    <citation type="submission" date="2013-06" db="EMBL/GenBank/DDBJ databases">
        <title>Whole genome shotgun sequence of Bacillus selenatarsenatis SF-1.</title>
        <authorList>
            <person name="Kuroda M."/>
            <person name="Sei K."/>
            <person name="Yamashita M."/>
            <person name="Ike M."/>
        </authorList>
    </citation>
    <scope>NUCLEOTIDE SEQUENCE [LARGE SCALE GENOMIC DNA]</scope>
    <source>
        <strain evidence="11 12">SF-1</strain>
    </source>
</reference>
<evidence type="ECO:0000256" key="7">
    <source>
        <dbReference type="ARBA" id="ARBA00023204"/>
    </source>
</evidence>
<comment type="catalytic activity">
    <reaction evidence="8">
        <text>a 6-O-methyl-2'-deoxyguanosine in DNA + L-cysteinyl-[protein] = S-methyl-L-cysteinyl-[protein] + a 2'-deoxyguanosine in DNA</text>
        <dbReference type="Rhea" id="RHEA:24000"/>
        <dbReference type="Rhea" id="RHEA-COMP:10131"/>
        <dbReference type="Rhea" id="RHEA-COMP:10132"/>
        <dbReference type="Rhea" id="RHEA-COMP:11367"/>
        <dbReference type="Rhea" id="RHEA-COMP:11368"/>
        <dbReference type="ChEBI" id="CHEBI:29950"/>
        <dbReference type="ChEBI" id="CHEBI:82612"/>
        <dbReference type="ChEBI" id="CHEBI:85445"/>
        <dbReference type="ChEBI" id="CHEBI:85448"/>
        <dbReference type="EC" id="2.1.1.63"/>
    </reaction>
</comment>
<evidence type="ECO:0000259" key="10">
    <source>
        <dbReference type="Pfam" id="PF02870"/>
    </source>
</evidence>
<evidence type="ECO:0000256" key="5">
    <source>
        <dbReference type="ARBA" id="ARBA00022679"/>
    </source>
</evidence>
<dbReference type="GO" id="GO:0003908">
    <property type="term" value="F:methylated-DNA-[protein]-cysteine S-methyltransferase activity"/>
    <property type="evidence" value="ECO:0007669"/>
    <property type="project" value="UniProtKB-EC"/>
</dbReference>
<keyword evidence="5 11" id="KW-0808">Transferase</keyword>
<dbReference type="GO" id="GO:0006281">
    <property type="term" value="P:DNA repair"/>
    <property type="evidence" value="ECO:0007669"/>
    <property type="project" value="UniProtKB-KW"/>
</dbReference>
<dbReference type="Gene3D" id="3.30.160.70">
    <property type="entry name" value="Methylated DNA-protein cysteine methyltransferase domain"/>
    <property type="match status" value="1"/>
</dbReference>
<evidence type="ECO:0000256" key="1">
    <source>
        <dbReference type="ARBA" id="ARBA00001286"/>
    </source>
</evidence>
<comment type="catalytic activity">
    <reaction evidence="1">
        <text>a 4-O-methyl-thymidine in DNA + L-cysteinyl-[protein] = a thymidine in DNA + S-methyl-L-cysteinyl-[protein]</text>
        <dbReference type="Rhea" id="RHEA:53428"/>
        <dbReference type="Rhea" id="RHEA-COMP:10131"/>
        <dbReference type="Rhea" id="RHEA-COMP:10132"/>
        <dbReference type="Rhea" id="RHEA-COMP:13555"/>
        <dbReference type="Rhea" id="RHEA-COMP:13556"/>
        <dbReference type="ChEBI" id="CHEBI:29950"/>
        <dbReference type="ChEBI" id="CHEBI:82612"/>
        <dbReference type="ChEBI" id="CHEBI:137386"/>
        <dbReference type="ChEBI" id="CHEBI:137387"/>
        <dbReference type="EC" id="2.1.1.63"/>
    </reaction>
</comment>
<accession>A0A0A8X0G3</accession>
<comment type="caution">
    <text evidence="11">The sequence shown here is derived from an EMBL/GenBank/DDBJ whole genome shotgun (WGS) entry which is preliminary data.</text>
</comment>
<dbReference type="SUPFAM" id="SSF53155">
    <property type="entry name" value="Methylated DNA-protein cysteine methyltransferase domain"/>
    <property type="match status" value="1"/>
</dbReference>
<evidence type="ECO:0000259" key="9">
    <source>
        <dbReference type="Pfam" id="PF01035"/>
    </source>
</evidence>
<evidence type="ECO:0000256" key="6">
    <source>
        <dbReference type="ARBA" id="ARBA00022763"/>
    </source>
</evidence>
<keyword evidence="12" id="KW-1185">Reference proteome</keyword>
<dbReference type="InterPro" id="IPR008332">
    <property type="entry name" value="MethylG_MeTrfase_N"/>
</dbReference>
<dbReference type="PANTHER" id="PTHR10815:SF12">
    <property type="entry name" value="METHYLATED-DNA--PROTEIN-CYSTEINE METHYLTRANSFERASE, INDUCIBLE"/>
    <property type="match status" value="1"/>
</dbReference>
<dbReference type="OrthoDB" id="9802228at2"/>
<gene>
    <name evidence="11" type="ORF">SAMD00020551_1599</name>
</gene>
<proteinExistence type="inferred from homology"/>
<dbReference type="Gene3D" id="1.10.10.10">
    <property type="entry name" value="Winged helix-like DNA-binding domain superfamily/Winged helix DNA-binding domain"/>
    <property type="match status" value="1"/>
</dbReference>
<organism evidence="11 12">
    <name type="scientific">Mesobacillus selenatarsenatis (strain DSM 18680 / JCM 14380 / FERM P-15431 / SF-1)</name>
    <dbReference type="NCBI Taxonomy" id="1321606"/>
    <lineage>
        <taxon>Bacteria</taxon>
        <taxon>Bacillati</taxon>
        <taxon>Bacillota</taxon>
        <taxon>Bacilli</taxon>
        <taxon>Bacillales</taxon>
        <taxon>Bacillaceae</taxon>
        <taxon>Mesobacillus</taxon>
    </lineage>
</organism>
<dbReference type="InterPro" id="IPR014048">
    <property type="entry name" value="MethylDNA_cys_MeTrfase_DNA-bd"/>
</dbReference>
<feature type="domain" description="Methylated-DNA-[protein]-cysteine S-methyltransferase DNA binding" evidence="9">
    <location>
        <begin position="83"/>
        <end position="162"/>
    </location>
</feature>
<dbReference type="CDD" id="cd06445">
    <property type="entry name" value="ATase"/>
    <property type="match status" value="1"/>
</dbReference>
<evidence type="ECO:0000313" key="12">
    <source>
        <dbReference type="Proteomes" id="UP000031014"/>
    </source>
</evidence>
<dbReference type="EMBL" id="BASE01000034">
    <property type="protein sequence ID" value="GAM13455.1"/>
    <property type="molecule type" value="Genomic_DNA"/>
</dbReference>
<keyword evidence="4 11" id="KW-0489">Methyltransferase</keyword>
<evidence type="ECO:0000256" key="8">
    <source>
        <dbReference type="ARBA" id="ARBA00049348"/>
    </source>
</evidence>
<dbReference type="Proteomes" id="UP000031014">
    <property type="component" value="Unassembled WGS sequence"/>
</dbReference>
<dbReference type="SUPFAM" id="SSF46767">
    <property type="entry name" value="Methylated DNA-protein cysteine methyltransferase, C-terminal domain"/>
    <property type="match status" value="1"/>
</dbReference>
<dbReference type="NCBIfam" id="TIGR00589">
    <property type="entry name" value="ogt"/>
    <property type="match status" value="1"/>
</dbReference>
<name>A0A0A8X0G3_MESS1</name>
<evidence type="ECO:0000256" key="3">
    <source>
        <dbReference type="ARBA" id="ARBA00011918"/>
    </source>
</evidence>
<sequence>MEQKIYWDILRFNRNEIYISATDKGLCYVGSPEEDYEHMIKRFPAAVFEKSPEALKPYRDELTDYLEGKLVEFSLPIDVKGTPFQEAIWGALREIPYGETYTYSDIAEKIGKPAAVRAVGTAIGANPVLITVPCHRVIGKNGAITGYRGGIAMKQHLLELEKAYCRS</sequence>
<dbReference type="Pfam" id="PF02870">
    <property type="entry name" value="Methyltransf_1N"/>
    <property type="match status" value="1"/>
</dbReference>
<dbReference type="AlphaFoldDB" id="A0A0A8X0G3"/>
<feature type="domain" description="Methylguanine DNA methyltransferase ribonuclease-like" evidence="10">
    <location>
        <begin position="6"/>
        <end position="78"/>
    </location>
</feature>
<keyword evidence="7" id="KW-0234">DNA repair</keyword>
<dbReference type="STRING" id="1321606.SAMD00020551_1599"/>
<dbReference type="InterPro" id="IPR036388">
    <property type="entry name" value="WH-like_DNA-bd_sf"/>
</dbReference>
<dbReference type="PROSITE" id="PS00374">
    <property type="entry name" value="MGMT"/>
    <property type="match status" value="1"/>
</dbReference>
<dbReference type="Pfam" id="PF01035">
    <property type="entry name" value="DNA_binding_1"/>
    <property type="match status" value="1"/>
</dbReference>
<dbReference type="InterPro" id="IPR036631">
    <property type="entry name" value="MGMT_N_sf"/>
</dbReference>
<evidence type="ECO:0000313" key="11">
    <source>
        <dbReference type="EMBL" id="GAM13455.1"/>
    </source>
</evidence>